<dbReference type="EMBL" id="DSTX01000002">
    <property type="protein sequence ID" value="HFK20208.1"/>
    <property type="molecule type" value="Genomic_DNA"/>
</dbReference>
<protein>
    <submittedName>
        <fullName evidence="3">Uncharacterized protein</fullName>
    </submittedName>
</protein>
<sequence length="115" mass="12812">MHVKEANATASKDQTIGAIILAVSLLLIVVYLWWLFGPIPEWLDNSYPLGYNFRFWAILLPVLILVIAVLAIVAWIGYTMATTPPPKPLEEIPELSEAAEKKEGAEEPKPINETK</sequence>
<evidence type="ECO:0000256" key="1">
    <source>
        <dbReference type="SAM" id="MobiDB-lite"/>
    </source>
</evidence>
<accession>A0A7C3F1F2</accession>
<keyword evidence="2" id="KW-0812">Transmembrane</keyword>
<evidence type="ECO:0000313" key="3">
    <source>
        <dbReference type="EMBL" id="HFK20208.1"/>
    </source>
</evidence>
<comment type="caution">
    <text evidence="3">The sequence shown here is derived from an EMBL/GenBank/DDBJ whole genome shotgun (WGS) entry which is preliminary data.</text>
</comment>
<dbReference type="AlphaFoldDB" id="A0A7C3F1F2"/>
<feature type="transmembrane region" description="Helical" evidence="2">
    <location>
        <begin position="56"/>
        <end position="78"/>
    </location>
</feature>
<gene>
    <name evidence="3" type="ORF">ENS19_02905</name>
</gene>
<proteinExistence type="predicted"/>
<reference evidence="3" key="1">
    <citation type="journal article" date="2020" name="mSystems">
        <title>Genome- and Community-Level Interaction Insights into Carbon Utilization and Element Cycling Functions of Hydrothermarchaeota in Hydrothermal Sediment.</title>
        <authorList>
            <person name="Zhou Z."/>
            <person name="Liu Y."/>
            <person name="Xu W."/>
            <person name="Pan J."/>
            <person name="Luo Z.H."/>
            <person name="Li M."/>
        </authorList>
    </citation>
    <scope>NUCLEOTIDE SEQUENCE [LARGE SCALE GENOMIC DNA]</scope>
    <source>
        <strain evidence="3">SpSt-468</strain>
    </source>
</reference>
<keyword evidence="2" id="KW-0472">Membrane</keyword>
<keyword evidence="2" id="KW-1133">Transmembrane helix</keyword>
<feature type="region of interest" description="Disordered" evidence="1">
    <location>
        <begin position="83"/>
        <end position="115"/>
    </location>
</feature>
<organism evidence="3">
    <name type="scientific">Candidatus Methanomethylicus mesodigestus</name>
    <dbReference type="NCBI Taxonomy" id="1867258"/>
    <lineage>
        <taxon>Archaea</taxon>
        <taxon>Thermoproteota</taxon>
        <taxon>Methanosuratincolia</taxon>
        <taxon>Candidatus Methanomethylicales</taxon>
        <taxon>Candidatus Methanomethylicaceae</taxon>
        <taxon>Candidatus Methanomethylicus</taxon>
    </lineage>
</organism>
<evidence type="ECO:0000256" key="2">
    <source>
        <dbReference type="SAM" id="Phobius"/>
    </source>
</evidence>
<feature type="compositionally biased region" description="Basic and acidic residues" evidence="1">
    <location>
        <begin position="98"/>
        <end position="115"/>
    </location>
</feature>
<feature type="transmembrane region" description="Helical" evidence="2">
    <location>
        <begin position="16"/>
        <end position="36"/>
    </location>
</feature>
<name>A0A7C3F1F2_9CREN</name>